<dbReference type="AlphaFoldDB" id="A0A426D8C4"/>
<evidence type="ECO:0000256" key="1">
    <source>
        <dbReference type="ARBA" id="ARBA00004651"/>
    </source>
</evidence>
<sequence>MTQNSTTIQSADTGDYLKVAACTAVIMQSVLAVALKQPLPTKFEWLIGLTYNFVKFTAPAFIFGILYTTTRTTFPSTLKAYPAYLQQQWSALFVPTIFWTLVYLLGLPGQQQGRPFNSWLTFGWQAINGNAAPHLWYNTMMLQFILLMPLFWGLARWLKRRPKLVLLILSSLFAAWVIFYDRFVWHGPLQRSWYLLDRVWLSFGLYAGFGTAAAVFPTTYRDLLRRYRWGLLLAWGVAFSWTAIQLFSAGLPVRFSNAPYVQPSMVLYALATIGLISWFAAHQITRHARSLHWIHWLATYAYRAYLGNVCWLQLVWRFSRHWLTAAPIAVTLLSYALTWVLAFAGAVGLHHLKRRLLQSK</sequence>
<keyword evidence="9" id="KW-0012">Acyltransferase</keyword>
<feature type="transmembrane region" description="Helical" evidence="7">
    <location>
        <begin position="164"/>
        <end position="180"/>
    </location>
</feature>
<accession>A0A426D8C4</accession>
<feature type="transmembrane region" description="Helical" evidence="7">
    <location>
        <begin position="89"/>
        <end position="107"/>
    </location>
</feature>
<dbReference type="EMBL" id="QWZQ01000013">
    <property type="protein sequence ID" value="RRK10874.1"/>
    <property type="molecule type" value="Genomic_DNA"/>
</dbReference>
<evidence type="ECO:0000256" key="2">
    <source>
        <dbReference type="ARBA" id="ARBA00007400"/>
    </source>
</evidence>
<feature type="transmembrane region" description="Helical" evidence="7">
    <location>
        <begin position="135"/>
        <end position="152"/>
    </location>
</feature>
<dbReference type="RefSeq" id="WP_125071914.1">
    <property type="nucleotide sequence ID" value="NZ_QWZQ01000013.1"/>
</dbReference>
<evidence type="ECO:0000313" key="10">
    <source>
        <dbReference type="Proteomes" id="UP000283633"/>
    </source>
</evidence>
<evidence type="ECO:0000256" key="5">
    <source>
        <dbReference type="ARBA" id="ARBA00022989"/>
    </source>
</evidence>
<evidence type="ECO:0000259" key="8">
    <source>
        <dbReference type="Pfam" id="PF01757"/>
    </source>
</evidence>
<evidence type="ECO:0000256" key="4">
    <source>
        <dbReference type="ARBA" id="ARBA00022692"/>
    </source>
</evidence>
<feature type="transmembrane region" description="Helical" evidence="7">
    <location>
        <begin position="232"/>
        <end position="253"/>
    </location>
</feature>
<feature type="domain" description="Acyltransferase 3" evidence="8">
    <location>
        <begin position="15"/>
        <end position="342"/>
    </location>
</feature>
<protein>
    <submittedName>
        <fullName evidence="9">Acyltransferase</fullName>
    </submittedName>
</protein>
<feature type="transmembrane region" description="Helical" evidence="7">
    <location>
        <begin position="293"/>
        <end position="316"/>
    </location>
</feature>
<dbReference type="PANTHER" id="PTHR40074">
    <property type="entry name" value="O-ACETYLTRANSFERASE WECH"/>
    <property type="match status" value="1"/>
</dbReference>
<gene>
    <name evidence="9" type="ORF">D1831_05450</name>
</gene>
<reference evidence="9 10" key="1">
    <citation type="submission" date="2018-08" db="EMBL/GenBank/DDBJ databases">
        <title>Genome Lactobacillus garii FI11369.</title>
        <authorList>
            <person name="Diaz M."/>
            <person name="Narbad A."/>
        </authorList>
    </citation>
    <scope>NUCLEOTIDE SEQUENCE [LARGE SCALE GENOMIC DNA]</scope>
    <source>
        <strain evidence="9 10">FI11369</strain>
    </source>
</reference>
<feature type="transmembrane region" description="Helical" evidence="7">
    <location>
        <begin position="265"/>
        <end position="281"/>
    </location>
</feature>
<keyword evidence="9" id="KW-0808">Transferase</keyword>
<comment type="similarity">
    <text evidence="2">Belongs to the acyltransferase 3 family.</text>
</comment>
<dbReference type="PANTHER" id="PTHR40074:SF2">
    <property type="entry name" value="O-ACETYLTRANSFERASE WECH"/>
    <property type="match status" value="1"/>
</dbReference>
<keyword evidence="10" id="KW-1185">Reference proteome</keyword>
<dbReference type="GO" id="GO:0016413">
    <property type="term" value="F:O-acetyltransferase activity"/>
    <property type="evidence" value="ECO:0007669"/>
    <property type="project" value="TreeGrafter"/>
</dbReference>
<dbReference type="GO" id="GO:0009246">
    <property type="term" value="P:enterobacterial common antigen biosynthetic process"/>
    <property type="evidence" value="ECO:0007669"/>
    <property type="project" value="TreeGrafter"/>
</dbReference>
<feature type="transmembrane region" description="Helical" evidence="7">
    <location>
        <begin position="328"/>
        <end position="352"/>
    </location>
</feature>
<proteinExistence type="inferred from homology"/>
<evidence type="ECO:0000313" key="9">
    <source>
        <dbReference type="EMBL" id="RRK10874.1"/>
    </source>
</evidence>
<dbReference type="Pfam" id="PF01757">
    <property type="entry name" value="Acyl_transf_3"/>
    <property type="match status" value="1"/>
</dbReference>
<comment type="subcellular location">
    <subcellularLocation>
        <location evidence="1">Cell membrane</location>
        <topology evidence="1">Multi-pass membrane protein</topology>
    </subcellularLocation>
</comment>
<keyword evidence="5 7" id="KW-1133">Transmembrane helix</keyword>
<evidence type="ECO:0000256" key="7">
    <source>
        <dbReference type="SAM" id="Phobius"/>
    </source>
</evidence>
<dbReference type="InterPro" id="IPR002656">
    <property type="entry name" value="Acyl_transf_3_dom"/>
</dbReference>
<name>A0A426D8C4_9LACO</name>
<organism evidence="9 10">
    <name type="scientific">Lactiplantibacillus garii</name>
    <dbReference type="NCBI Taxonomy" id="2306423"/>
    <lineage>
        <taxon>Bacteria</taxon>
        <taxon>Bacillati</taxon>
        <taxon>Bacillota</taxon>
        <taxon>Bacilli</taxon>
        <taxon>Lactobacillales</taxon>
        <taxon>Lactobacillaceae</taxon>
        <taxon>Lactiplantibacillus</taxon>
    </lineage>
</organism>
<keyword evidence="6 7" id="KW-0472">Membrane</keyword>
<feature type="transmembrane region" description="Helical" evidence="7">
    <location>
        <begin position="45"/>
        <end position="68"/>
    </location>
</feature>
<evidence type="ECO:0000256" key="3">
    <source>
        <dbReference type="ARBA" id="ARBA00022475"/>
    </source>
</evidence>
<comment type="caution">
    <text evidence="9">The sequence shown here is derived from an EMBL/GenBank/DDBJ whole genome shotgun (WGS) entry which is preliminary data.</text>
</comment>
<dbReference type="OrthoDB" id="569695at2"/>
<evidence type="ECO:0000256" key="6">
    <source>
        <dbReference type="ARBA" id="ARBA00023136"/>
    </source>
</evidence>
<dbReference type="GO" id="GO:0005886">
    <property type="term" value="C:plasma membrane"/>
    <property type="evidence" value="ECO:0007669"/>
    <property type="project" value="UniProtKB-SubCell"/>
</dbReference>
<keyword evidence="3" id="KW-1003">Cell membrane</keyword>
<keyword evidence="4 7" id="KW-0812">Transmembrane</keyword>
<dbReference type="Proteomes" id="UP000283633">
    <property type="component" value="Unassembled WGS sequence"/>
</dbReference>
<feature type="transmembrane region" description="Helical" evidence="7">
    <location>
        <begin position="200"/>
        <end position="220"/>
    </location>
</feature>